<organism evidence="2 3">
    <name type="scientific">Bradyrhizobium commune</name>
    <dbReference type="NCBI Taxonomy" id="83627"/>
    <lineage>
        <taxon>Bacteria</taxon>
        <taxon>Pseudomonadati</taxon>
        <taxon>Pseudomonadota</taxon>
        <taxon>Alphaproteobacteria</taxon>
        <taxon>Hyphomicrobiales</taxon>
        <taxon>Nitrobacteraceae</taxon>
        <taxon>Bradyrhizobium</taxon>
    </lineage>
</organism>
<evidence type="ECO:0000259" key="1">
    <source>
        <dbReference type="Pfam" id="PF01636"/>
    </source>
</evidence>
<proteinExistence type="predicted"/>
<dbReference type="Pfam" id="PF01636">
    <property type="entry name" value="APH"/>
    <property type="match status" value="1"/>
</dbReference>
<dbReference type="SUPFAM" id="SSF56112">
    <property type="entry name" value="Protein kinase-like (PK-like)"/>
    <property type="match status" value="1"/>
</dbReference>
<keyword evidence="3" id="KW-1185">Reference proteome</keyword>
<dbReference type="Proteomes" id="UP000594621">
    <property type="component" value="Chromosome"/>
</dbReference>
<dbReference type="InterPro" id="IPR011009">
    <property type="entry name" value="Kinase-like_dom_sf"/>
</dbReference>
<name>A0A7S9D485_9BRAD</name>
<accession>A0A7S9D485</accession>
<reference evidence="2 3" key="1">
    <citation type="submission" date="2020-09" db="EMBL/GenBank/DDBJ databases">
        <title>Complete genomes of bradyrhizobia occurring on native shrubby legumes in Australia.</title>
        <authorList>
            <person name="Lafay B."/>
        </authorList>
    </citation>
    <scope>NUCLEOTIDE SEQUENCE [LARGE SCALE GENOMIC DNA]</scope>
    <source>
        <strain evidence="2 3">BDV5040</strain>
    </source>
</reference>
<evidence type="ECO:0000313" key="3">
    <source>
        <dbReference type="Proteomes" id="UP000594621"/>
    </source>
</evidence>
<protein>
    <submittedName>
        <fullName evidence="2">Phosphotransferase</fullName>
    </submittedName>
</protein>
<feature type="domain" description="Aminoglycoside phosphotransferase" evidence="1">
    <location>
        <begin position="72"/>
        <end position="256"/>
    </location>
</feature>
<sequence length="318" mass="35231">MSSSGTELATIRSHIAGLPGWGSGDMVIEPAIPVLASPSWRGVDGFPWRATRKGSDESIFIKRMDRDAELYIDVACAFESAQRASDLGIGPKVLLADAKAGHLVMEDLNRGWRVGTLERMLEPKIVDAVIAARRLFQTGQPLPRRKSVFDEIEDFYTAAMAANAQLPLDAEWMVKELRFAADAFGELDITPVPIHGDGNVSNILISDAGEIRLIDWDRATTADPLEDIGSFLVEAFAQEPEARDAFIRNAGAFEEGAFNRARIYGVADDLRWGLIGALLAARSARNTLEFYKFASWRFVRCRMAVREPRFGEMLRRLA</sequence>
<dbReference type="AlphaFoldDB" id="A0A7S9D485"/>
<keyword evidence="2" id="KW-0808">Transferase</keyword>
<dbReference type="EMBL" id="CP061379">
    <property type="protein sequence ID" value="QPF90768.1"/>
    <property type="molecule type" value="Genomic_DNA"/>
</dbReference>
<evidence type="ECO:0000313" key="2">
    <source>
        <dbReference type="EMBL" id="QPF90768.1"/>
    </source>
</evidence>
<dbReference type="KEGG" id="bcou:IC761_30515"/>
<dbReference type="InterPro" id="IPR002575">
    <property type="entry name" value="Aminoglycoside_PTrfase"/>
</dbReference>
<dbReference type="Gene3D" id="3.90.1200.10">
    <property type="match status" value="1"/>
</dbReference>
<gene>
    <name evidence="2" type="ORF">IC761_30515</name>
</gene>
<dbReference type="GO" id="GO:0016740">
    <property type="term" value="F:transferase activity"/>
    <property type="evidence" value="ECO:0007669"/>
    <property type="project" value="UniProtKB-KW"/>
</dbReference>